<feature type="transmembrane region" description="Helical" evidence="1">
    <location>
        <begin position="87"/>
        <end position="111"/>
    </location>
</feature>
<accession>A0A1I2UWK2</accession>
<keyword evidence="1" id="KW-0812">Transmembrane</keyword>
<dbReference type="Proteomes" id="UP000198876">
    <property type="component" value="Unassembled WGS sequence"/>
</dbReference>
<evidence type="ECO:0000313" key="4">
    <source>
        <dbReference type="Proteomes" id="UP000198876"/>
    </source>
</evidence>
<evidence type="ECO:0000256" key="1">
    <source>
        <dbReference type="SAM" id="Phobius"/>
    </source>
</evidence>
<feature type="transmembrane region" description="Helical" evidence="1">
    <location>
        <begin position="47"/>
        <end position="67"/>
    </location>
</feature>
<feature type="transmembrane region" description="Helical" evidence="1">
    <location>
        <begin position="147"/>
        <end position="165"/>
    </location>
</feature>
<keyword evidence="1" id="KW-0472">Membrane</keyword>
<dbReference type="InterPro" id="IPR058486">
    <property type="entry name" value="DUF8173"/>
</dbReference>
<name>A0A1I2UWK2_9EURY</name>
<dbReference type="RefSeq" id="WP_092893328.1">
    <property type="nucleotide sequence ID" value="NZ_FOOQ01000004.1"/>
</dbReference>
<dbReference type="AlphaFoldDB" id="A0A1I2UWK2"/>
<protein>
    <recommendedName>
        <fullName evidence="2">DUF8173 domain-containing protein</fullName>
    </recommendedName>
</protein>
<gene>
    <name evidence="3" type="ORF">SAMN04488063_2955</name>
</gene>
<organism evidence="3 4">
    <name type="scientific">Halopelagius inordinatus</name>
    <dbReference type="NCBI Taxonomy" id="553467"/>
    <lineage>
        <taxon>Archaea</taxon>
        <taxon>Methanobacteriati</taxon>
        <taxon>Methanobacteriota</taxon>
        <taxon>Stenosarchaea group</taxon>
        <taxon>Halobacteria</taxon>
        <taxon>Halobacteriales</taxon>
        <taxon>Haloferacaceae</taxon>
    </lineage>
</organism>
<feature type="transmembrane region" description="Helical" evidence="1">
    <location>
        <begin position="171"/>
        <end position="189"/>
    </location>
</feature>
<feature type="transmembrane region" description="Helical" evidence="1">
    <location>
        <begin position="117"/>
        <end position="140"/>
    </location>
</feature>
<evidence type="ECO:0000313" key="3">
    <source>
        <dbReference type="EMBL" id="SFG79141.1"/>
    </source>
</evidence>
<feature type="domain" description="DUF8173" evidence="2">
    <location>
        <begin position="6"/>
        <end position="192"/>
    </location>
</feature>
<keyword evidence="1" id="KW-1133">Transmembrane helix</keyword>
<evidence type="ECO:0000259" key="2">
    <source>
        <dbReference type="Pfam" id="PF26514"/>
    </source>
</evidence>
<dbReference type="EMBL" id="FOOQ01000004">
    <property type="protein sequence ID" value="SFG79141.1"/>
    <property type="molecule type" value="Genomic_DNA"/>
</dbReference>
<proteinExistence type="predicted"/>
<sequence>MPSTRTKKSSSVALAVAFAAGVVCLVEPAAAQSIPDVSREFGFDPVLAFLGKLVLNLALGAVVLGVAPEFSRSVVDRIRSQPVESFLYGLLTYVAVVALTVLLALTIVGLVVVLPGLLVLAVVGLVANGVAVVAVGTLLAESSGESALWESLAVGAVAVSLLTAIPPLMEPVNFLLGTVGMGAIAARYWERR</sequence>
<keyword evidence="4" id="KW-1185">Reference proteome</keyword>
<dbReference type="OrthoDB" id="386919at2157"/>
<dbReference type="Pfam" id="PF26514">
    <property type="entry name" value="DUF8173"/>
    <property type="match status" value="1"/>
</dbReference>
<reference evidence="4" key="1">
    <citation type="submission" date="2016-10" db="EMBL/GenBank/DDBJ databases">
        <authorList>
            <person name="Varghese N."/>
            <person name="Submissions S."/>
        </authorList>
    </citation>
    <scope>NUCLEOTIDE SEQUENCE [LARGE SCALE GENOMIC DNA]</scope>
    <source>
        <strain evidence="4">CGMCC 1.7739</strain>
    </source>
</reference>